<dbReference type="GO" id="GO:0009627">
    <property type="term" value="P:systemic acquired resistance"/>
    <property type="evidence" value="ECO:0007669"/>
    <property type="project" value="InterPro"/>
</dbReference>
<keyword evidence="2" id="KW-1185">Reference proteome</keyword>
<gene>
    <name evidence="1" type="ORF">Goarm_006362</name>
</gene>
<reference evidence="1 2" key="1">
    <citation type="journal article" date="2019" name="Genome Biol. Evol.">
        <title>Insights into the evolution of the New World diploid cottons (Gossypium, subgenus Houzingenia) based on genome sequencing.</title>
        <authorList>
            <person name="Grover C.E."/>
            <person name="Arick M.A. 2nd"/>
            <person name="Thrash A."/>
            <person name="Conover J.L."/>
            <person name="Sanders W.S."/>
            <person name="Peterson D.G."/>
            <person name="Frelichowski J.E."/>
            <person name="Scheffler J.A."/>
            <person name="Scheffler B.E."/>
            <person name="Wendel J.F."/>
        </authorList>
    </citation>
    <scope>NUCLEOTIDE SEQUENCE [LARGE SCALE GENOMIC DNA]</scope>
    <source>
        <strain evidence="1">6</strain>
        <tissue evidence="1">Leaf</tissue>
    </source>
</reference>
<protein>
    <submittedName>
        <fullName evidence="1">Uncharacterized protein</fullName>
    </submittedName>
</protein>
<dbReference type="InterPro" id="IPR036908">
    <property type="entry name" value="RlpA-like_sf"/>
</dbReference>
<dbReference type="PANTHER" id="PTHR47295">
    <property type="entry name" value="EG45-LIKE DOMAIN CONTAINING PROTEIN 1-RELATED"/>
    <property type="match status" value="1"/>
</dbReference>
<evidence type="ECO:0000313" key="2">
    <source>
        <dbReference type="Proteomes" id="UP000593575"/>
    </source>
</evidence>
<evidence type="ECO:0000313" key="1">
    <source>
        <dbReference type="EMBL" id="MBA0833956.1"/>
    </source>
</evidence>
<accession>A0A7J9JHS1</accession>
<comment type="caution">
    <text evidence="1">The sequence shown here is derived from an EMBL/GenBank/DDBJ whole genome shotgun (WGS) entry which is preliminary data.</text>
</comment>
<dbReference type="GO" id="GO:0048046">
    <property type="term" value="C:apoplast"/>
    <property type="evidence" value="ECO:0007669"/>
    <property type="project" value="InterPro"/>
</dbReference>
<dbReference type="AlphaFoldDB" id="A0A7J9JHS1"/>
<dbReference type="PANTHER" id="PTHR47295:SF2">
    <property type="entry name" value="EG45-LIKE DOMAIN CONTAINING PROTEIN 1-RELATED"/>
    <property type="match status" value="1"/>
</dbReference>
<dbReference type="SUPFAM" id="SSF50685">
    <property type="entry name" value="Barwin-like endoglucanases"/>
    <property type="match status" value="1"/>
</dbReference>
<dbReference type="InterPro" id="IPR044206">
    <property type="entry name" value="EGC1/2"/>
</dbReference>
<dbReference type="Proteomes" id="UP000593575">
    <property type="component" value="Unassembled WGS sequence"/>
</dbReference>
<sequence length="126" mass="13722">MIALNGRNPITTRSKLIVTLLGRVNQDRQPLPLLLGTVKGRLWMAVQTYSARAVEVMAVQMGTKLTSACFRNQDQGKMIAVAGDALRDNGTIVDHCPSCPLTIDLSQEAFTIIVKPVAGIINVEYK</sequence>
<proteinExistence type="predicted"/>
<dbReference type="EMBL" id="JABFAE010000008">
    <property type="protein sequence ID" value="MBA0833956.1"/>
    <property type="molecule type" value="Genomic_DNA"/>
</dbReference>
<dbReference type="Gene3D" id="2.40.40.10">
    <property type="entry name" value="RlpA-like domain"/>
    <property type="match status" value="1"/>
</dbReference>
<name>A0A7J9JHS1_9ROSI</name>
<organism evidence="1 2">
    <name type="scientific">Gossypium armourianum</name>
    <dbReference type="NCBI Taxonomy" id="34283"/>
    <lineage>
        <taxon>Eukaryota</taxon>
        <taxon>Viridiplantae</taxon>
        <taxon>Streptophyta</taxon>
        <taxon>Embryophyta</taxon>
        <taxon>Tracheophyta</taxon>
        <taxon>Spermatophyta</taxon>
        <taxon>Magnoliopsida</taxon>
        <taxon>eudicotyledons</taxon>
        <taxon>Gunneridae</taxon>
        <taxon>Pentapetalae</taxon>
        <taxon>rosids</taxon>
        <taxon>malvids</taxon>
        <taxon>Malvales</taxon>
        <taxon>Malvaceae</taxon>
        <taxon>Malvoideae</taxon>
        <taxon>Gossypium</taxon>
    </lineage>
</organism>